<sequence length="60" mass="7024">MPTDDFVVTPWNVEGDIDYDKLIKRFGTQKITPDLLSKIEKLTKESHFMLRRGIFSPIEI</sequence>
<name>A0A075HYN8_9ARCH</name>
<dbReference type="GO" id="GO:0005737">
    <property type="term" value="C:cytoplasm"/>
    <property type="evidence" value="ECO:0007669"/>
    <property type="project" value="TreeGrafter"/>
</dbReference>
<evidence type="ECO:0000256" key="1">
    <source>
        <dbReference type="ARBA" id="ARBA00030268"/>
    </source>
</evidence>
<gene>
    <name evidence="2" type="primary">WARS</name>
    <name evidence="2" type="synonym">trpS</name>
</gene>
<accession>A0A075HYN8</accession>
<dbReference type="Gene3D" id="3.40.50.620">
    <property type="entry name" value="HUPs"/>
    <property type="match status" value="1"/>
</dbReference>
<dbReference type="EMBL" id="KF901191">
    <property type="protein sequence ID" value="AIF21471.1"/>
    <property type="molecule type" value="Genomic_DNA"/>
</dbReference>
<reference evidence="2" key="1">
    <citation type="journal article" date="2014" name="Genome Biol. Evol.">
        <title>Pangenome evidence for extensive interdomain horizontal transfer affecting lineage core and shell genes in uncultured planktonic thaumarchaeota and euryarchaeota.</title>
        <authorList>
            <person name="Deschamps P."/>
            <person name="Zivanovic Y."/>
            <person name="Moreira D."/>
            <person name="Rodriguez-Valera F."/>
            <person name="Lopez-Garcia P."/>
        </authorList>
    </citation>
    <scope>NUCLEOTIDE SEQUENCE</scope>
</reference>
<proteinExistence type="predicted"/>
<dbReference type="GO" id="GO:0004830">
    <property type="term" value="F:tryptophan-tRNA ligase activity"/>
    <property type="evidence" value="ECO:0007669"/>
    <property type="project" value="TreeGrafter"/>
</dbReference>
<organism evidence="2">
    <name type="scientific">uncultured marine thaumarchaeote SAT1000_05_A05</name>
    <dbReference type="NCBI Taxonomy" id="1456356"/>
    <lineage>
        <taxon>Archaea</taxon>
        <taxon>Nitrososphaerota</taxon>
        <taxon>environmental samples</taxon>
    </lineage>
</organism>
<dbReference type="InterPro" id="IPR014729">
    <property type="entry name" value="Rossmann-like_a/b/a_fold"/>
</dbReference>
<keyword evidence="2" id="KW-0436">Ligase</keyword>
<protein>
    <recommendedName>
        <fullName evidence="1">Tryptophanyl-tRNA synthetase</fullName>
    </recommendedName>
</protein>
<dbReference type="AlphaFoldDB" id="A0A075HYN8"/>
<dbReference type="PANTHER" id="PTHR10055">
    <property type="entry name" value="TRYPTOPHANYL-TRNA SYNTHETASE"/>
    <property type="match status" value="1"/>
</dbReference>
<evidence type="ECO:0000313" key="2">
    <source>
        <dbReference type="EMBL" id="AIF21471.1"/>
    </source>
</evidence>
<dbReference type="PANTHER" id="PTHR10055:SF1">
    <property type="entry name" value="TRYPTOPHAN--TRNA LIGASE, CYTOPLASMIC"/>
    <property type="match status" value="1"/>
</dbReference>
<keyword evidence="2" id="KW-0030">Aminoacyl-tRNA synthetase</keyword>
<dbReference type="GO" id="GO:0006436">
    <property type="term" value="P:tryptophanyl-tRNA aminoacylation"/>
    <property type="evidence" value="ECO:0007669"/>
    <property type="project" value="TreeGrafter"/>
</dbReference>